<evidence type="ECO:0000259" key="12">
    <source>
        <dbReference type="Pfam" id="PF16192"/>
    </source>
</evidence>
<evidence type="ECO:0000256" key="3">
    <source>
        <dbReference type="ARBA" id="ARBA00007222"/>
    </source>
</evidence>
<feature type="transmembrane region" description="Helical" evidence="10">
    <location>
        <begin position="380"/>
        <end position="398"/>
    </location>
</feature>
<keyword evidence="10" id="KW-1003">Cell membrane</keyword>
<dbReference type="InterPro" id="IPR032421">
    <property type="entry name" value="PMT_4TMC"/>
</dbReference>
<evidence type="ECO:0000256" key="8">
    <source>
        <dbReference type="ARBA" id="ARBA00023136"/>
    </source>
</evidence>
<evidence type="ECO:0000256" key="4">
    <source>
        <dbReference type="ARBA" id="ARBA00022676"/>
    </source>
</evidence>
<dbReference type="EMBL" id="BOOW01000023">
    <property type="protein sequence ID" value="GII93527.1"/>
    <property type="molecule type" value="Genomic_DNA"/>
</dbReference>
<evidence type="ECO:0000256" key="1">
    <source>
        <dbReference type="ARBA" id="ARBA00004127"/>
    </source>
</evidence>
<comment type="similarity">
    <text evidence="3 10">Belongs to the glycosyltransferase 39 family.</text>
</comment>
<feature type="transmembrane region" description="Helical" evidence="10">
    <location>
        <begin position="430"/>
        <end position="453"/>
    </location>
</feature>
<protein>
    <recommendedName>
        <fullName evidence="9 10">Polyprenol-phosphate-mannose--protein mannosyltransferase</fullName>
        <ecNumber evidence="10">2.4.1.-</ecNumber>
    </recommendedName>
</protein>
<feature type="transmembrane region" description="Helical" evidence="10">
    <location>
        <begin position="167"/>
        <end position="184"/>
    </location>
</feature>
<comment type="caution">
    <text evidence="13">The sequence shown here is derived from an EMBL/GenBank/DDBJ whole genome shotgun (WGS) entry which is preliminary data.</text>
</comment>
<feature type="transmembrane region" description="Helical" evidence="10">
    <location>
        <begin position="465"/>
        <end position="485"/>
    </location>
</feature>
<dbReference type="GO" id="GO:0005886">
    <property type="term" value="C:plasma membrane"/>
    <property type="evidence" value="ECO:0007669"/>
    <property type="project" value="UniProtKB-SubCell"/>
</dbReference>
<comment type="pathway">
    <text evidence="2 10">Protein modification; protein glycosylation.</text>
</comment>
<accession>A0A919V8R7</accession>
<sequence length="508" mass="56546">MGGGALWGWFGPLIVTIFGGYLRFVRLGDPHSVMFDETFYAKDAYAFTQFGVEQKTLDTDKDPIANDRLIAGNTDIFTQCPPEDLSNCVLFIAHPPLGKWMIAAGEAIFGMTPFGWRFAAALVGTLSILILARTVRRMTRSTMLGCLAGLLLSVEALHFVASRAALLDVFLMFWVLAGFACLVVDRDRYRRRLADWRSAGGQDKLGPAPTMRRWRVAAGLCLGAACAVKWNAAFFLAAFALMSLLWDAGANRAAGLATPYKAVLSRIFPGASFALGVVPVVTYVLSWIGWFLSERGYGRNWDQALSAGPPYFVFDSLRSLWSYHAAILNFHTDLTDGHDYSSQPWTWPLLIRPVAFHYPPLQKCGDDQCAQAVLQTGTPVIWYTAIIALVATVAWYFSSRDWRAGATVLAYSAGWLPWVYYAIAEQRTMYLFYAVPMVPFMIIALTLMAGLLLGRKDPVSPRRPWAAAVIGAVALLALVNFWWLYPVLAAETIPYSEWHSRMFFDSWI</sequence>
<dbReference type="Pfam" id="PF16192">
    <property type="entry name" value="PMT_4TMC"/>
    <property type="match status" value="1"/>
</dbReference>
<dbReference type="Proteomes" id="UP000606172">
    <property type="component" value="Unassembled WGS sequence"/>
</dbReference>
<proteinExistence type="inferred from homology"/>
<feature type="domain" description="Protein O-mannosyl-transferase C-terminal four TM" evidence="12">
    <location>
        <begin position="317"/>
        <end position="507"/>
    </location>
</feature>
<dbReference type="GO" id="GO:0004169">
    <property type="term" value="F:dolichyl-phosphate-mannose-protein mannosyltransferase activity"/>
    <property type="evidence" value="ECO:0007669"/>
    <property type="project" value="UniProtKB-UniRule"/>
</dbReference>
<feature type="transmembrane region" description="Helical" evidence="10">
    <location>
        <begin position="7"/>
        <end position="25"/>
    </location>
</feature>
<dbReference type="PANTHER" id="PTHR10050">
    <property type="entry name" value="DOLICHYL-PHOSPHATE-MANNOSE--PROTEIN MANNOSYLTRANSFERASE"/>
    <property type="match status" value="1"/>
</dbReference>
<feature type="domain" description="ArnT-like N-terminal" evidence="11">
    <location>
        <begin position="14"/>
        <end position="284"/>
    </location>
</feature>
<feature type="transmembrane region" description="Helical" evidence="10">
    <location>
        <begin position="220"/>
        <end position="246"/>
    </location>
</feature>
<comment type="function">
    <text evidence="10">Protein O-mannosyltransferase that catalyzes the transfer of a single mannose residue from a polyprenol phospho-mannosyl lipidic donor to the hydroxyl group of selected serine and threonine residues in acceptor proteins.</text>
</comment>
<keyword evidence="14" id="KW-1185">Reference proteome</keyword>
<evidence type="ECO:0000259" key="11">
    <source>
        <dbReference type="Pfam" id="PF02366"/>
    </source>
</evidence>
<keyword evidence="6 10" id="KW-0812">Transmembrane</keyword>
<organism evidence="13 14">
    <name type="scientific">Sinosporangium siamense</name>
    <dbReference type="NCBI Taxonomy" id="1367973"/>
    <lineage>
        <taxon>Bacteria</taxon>
        <taxon>Bacillati</taxon>
        <taxon>Actinomycetota</taxon>
        <taxon>Actinomycetes</taxon>
        <taxon>Streptosporangiales</taxon>
        <taxon>Streptosporangiaceae</taxon>
        <taxon>Sinosporangium</taxon>
    </lineage>
</organism>
<dbReference type="PANTHER" id="PTHR10050:SF46">
    <property type="entry name" value="PROTEIN O-MANNOSYL-TRANSFERASE 2"/>
    <property type="match status" value="1"/>
</dbReference>
<evidence type="ECO:0000256" key="9">
    <source>
        <dbReference type="ARBA" id="ARBA00093617"/>
    </source>
</evidence>
<feature type="transmembrane region" description="Helical" evidence="10">
    <location>
        <begin position="144"/>
        <end position="161"/>
    </location>
</feature>
<evidence type="ECO:0000256" key="2">
    <source>
        <dbReference type="ARBA" id="ARBA00004922"/>
    </source>
</evidence>
<evidence type="ECO:0000256" key="5">
    <source>
        <dbReference type="ARBA" id="ARBA00022679"/>
    </source>
</evidence>
<evidence type="ECO:0000313" key="13">
    <source>
        <dbReference type="EMBL" id="GII93527.1"/>
    </source>
</evidence>
<evidence type="ECO:0000256" key="7">
    <source>
        <dbReference type="ARBA" id="ARBA00022989"/>
    </source>
</evidence>
<evidence type="ECO:0000256" key="10">
    <source>
        <dbReference type="RuleBase" id="RU367007"/>
    </source>
</evidence>
<feature type="transmembrane region" description="Helical" evidence="10">
    <location>
        <begin position="114"/>
        <end position="132"/>
    </location>
</feature>
<dbReference type="InterPro" id="IPR003342">
    <property type="entry name" value="ArnT-like_N"/>
</dbReference>
<reference evidence="13" key="1">
    <citation type="submission" date="2021-01" db="EMBL/GenBank/DDBJ databases">
        <title>Whole genome shotgun sequence of Sinosporangium siamense NBRC 109515.</title>
        <authorList>
            <person name="Komaki H."/>
            <person name="Tamura T."/>
        </authorList>
    </citation>
    <scope>NUCLEOTIDE SEQUENCE</scope>
    <source>
        <strain evidence="13">NBRC 109515</strain>
    </source>
</reference>
<evidence type="ECO:0000256" key="6">
    <source>
        <dbReference type="ARBA" id="ARBA00022692"/>
    </source>
</evidence>
<feature type="transmembrane region" description="Helical" evidence="10">
    <location>
        <begin position="404"/>
        <end position="423"/>
    </location>
</feature>
<dbReference type="GO" id="GO:0012505">
    <property type="term" value="C:endomembrane system"/>
    <property type="evidence" value="ECO:0007669"/>
    <property type="project" value="UniProtKB-SubCell"/>
</dbReference>
<evidence type="ECO:0000313" key="14">
    <source>
        <dbReference type="Proteomes" id="UP000606172"/>
    </source>
</evidence>
<dbReference type="EC" id="2.4.1.-" evidence="10"/>
<dbReference type="InterPro" id="IPR027005">
    <property type="entry name" value="PMT-like"/>
</dbReference>
<name>A0A919V8R7_9ACTN</name>
<dbReference type="Pfam" id="PF02366">
    <property type="entry name" value="PMT"/>
    <property type="match status" value="1"/>
</dbReference>
<comment type="subcellular location">
    <subcellularLocation>
        <location evidence="10">Cell membrane</location>
    </subcellularLocation>
    <subcellularLocation>
        <location evidence="1">Endomembrane system</location>
        <topology evidence="1">Multi-pass membrane protein</topology>
    </subcellularLocation>
</comment>
<gene>
    <name evidence="13" type="ORF">Ssi02_37580</name>
</gene>
<dbReference type="RefSeq" id="WP_204027221.1">
    <property type="nucleotide sequence ID" value="NZ_BOOW01000023.1"/>
</dbReference>
<keyword evidence="5 10" id="KW-0808">Transferase</keyword>
<feature type="transmembrane region" description="Helical" evidence="10">
    <location>
        <begin position="266"/>
        <end position="292"/>
    </location>
</feature>
<keyword evidence="4 10" id="KW-0328">Glycosyltransferase</keyword>
<keyword evidence="7 10" id="KW-1133">Transmembrane helix</keyword>
<dbReference type="AlphaFoldDB" id="A0A919V8R7"/>
<keyword evidence="8 10" id="KW-0472">Membrane</keyword>